<name>A0A7V4WWR8_CALAY</name>
<gene>
    <name evidence="3" type="ORF">ENK44_15930</name>
</gene>
<dbReference type="PANTHER" id="PTHR47505">
    <property type="entry name" value="DNA UTILIZATION PROTEIN YHGH"/>
    <property type="match status" value="1"/>
</dbReference>
<feature type="domain" description="Phosphoribosyltransferase" evidence="2">
    <location>
        <begin position="128"/>
        <end position="219"/>
    </location>
</feature>
<evidence type="ECO:0000256" key="1">
    <source>
        <dbReference type="ARBA" id="ARBA00008007"/>
    </source>
</evidence>
<dbReference type="InterPro" id="IPR029057">
    <property type="entry name" value="PRTase-like"/>
</dbReference>
<evidence type="ECO:0000313" key="3">
    <source>
        <dbReference type="EMBL" id="HGY57198.1"/>
    </source>
</evidence>
<comment type="similarity">
    <text evidence="1">Belongs to the ComF/GntX family.</text>
</comment>
<dbReference type="InterPro" id="IPR051910">
    <property type="entry name" value="ComF/GntX_DNA_util-trans"/>
</dbReference>
<comment type="caution">
    <text evidence="3">The sequence shown here is derived from an EMBL/GenBank/DDBJ whole genome shotgun (WGS) entry which is preliminary data.</text>
</comment>
<dbReference type="SUPFAM" id="SSF53271">
    <property type="entry name" value="PRTase-like"/>
    <property type="match status" value="1"/>
</dbReference>
<dbReference type="Pfam" id="PF00156">
    <property type="entry name" value="Pribosyltran"/>
    <property type="match status" value="1"/>
</dbReference>
<reference evidence="3" key="1">
    <citation type="journal article" date="2020" name="mSystems">
        <title>Genome- and Community-Level Interaction Insights into Carbon Utilization and Element Cycling Functions of Hydrothermarchaeota in Hydrothermal Sediment.</title>
        <authorList>
            <person name="Zhou Z."/>
            <person name="Liu Y."/>
            <person name="Xu W."/>
            <person name="Pan J."/>
            <person name="Luo Z.H."/>
            <person name="Li M."/>
        </authorList>
    </citation>
    <scope>NUCLEOTIDE SEQUENCE [LARGE SCALE GENOMIC DNA]</scope>
    <source>
        <strain evidence="3">HyVt-577</strain>
    </source>
</reference>
<proteinExistence type="inferred from homology"/>
<dbReference type="PANTHER" id="PTHR47505:SF1">
    <property type="entry name" value="DNA UTILIZATION PROTEIN YHGH"/>
    <property type="match status" value="1"/>
</dbReference>
<dbReference type="EMBL" id="DRQG01000149">
    <property type="protein sequence ID" value="HGY57198.1"/>
    <property type="molecule type" value="Genomic_DNA"/>
</dbReference>
<protein>
    <submittedName>
        <fullName evidence="3">ComF family protein</fullName>
    </submittedName>
</protein>
<evidence type="ECO:0000259" key="2">
    <source>
        <dbReference type="Pfam" id="PF00156"/>
    </source>
</evidence>
<dbReference type="Proteomes" id="UP000885779">
    <property type="component" value="Unassembled WGS sequence"/>
</dbReference>
<organism evidence="3">
    <name type="scientific">Caldithrix abyssi</name>
    <dbReference type="NCBI Taxonomy" id="187145"/>
    <lineage>
        <taxon>Bacteria</taxon>
        <taxon>Pseudomonadati</taxon>
        <taxon>Calditrichota</taxon>
        <taxon>Calditrichia</taxon>
        <taxon>Calditrichales</taxon>
        <taxon>Calditrichaceae</taxon>
        <taxon>Caldithrix</taxon>
    </lineage>
</organism>
<dbReference type="Gene3D" id="3.40.50.2020">
    <property type="match status" value="1"/>
</dbReference>
<dbReference type="AlphaFoldDB" id="A0A7V4WWR8"/>
<accession>A0A7V4WWR8</accession>
<sequence>MSGILRLLDPLISIFIPSSCIFCGQELPASRRVVCRTCYKALPRLSSQLLKILQDEIEPCHFSRLFIPFEFSERIQNLIHLIKYRNFLTLGEYFACSISQLIQNPIYNIITGVPLNPVRRRERGYNQSEVIAKHLAFILDLPFDPHLLERVRNTVSQTNLNREERKANVRDAFFCTRDLTGQTVLIVDDVITTGSTLNECAKICKNSGAAQVDLAAIATPANILQHRLERENRFSDIL</sequence>
<dbReference type="InterPro" id="IPR000836">
    <property type="entry name" value="PRTase_dom"/>
</dbReference>
<dbReference type="CDD" id="cd06223">
    <property type="entry name" value="PRTases_typeI"/>
    <property type="match status" value="1"/>
</dbReference>